<dbReference type="Proteomes" id="UP000039324">
    <property type="component" value="Unassembled WGS sequence"/>
</dbReference>
<dbReference type="Proteomes" id="UP000290189">
    <property type="component" value="Unassembled WGS sequence"/>
</dbReference>
<geneLocation type="mitochondrion" evidence="2"/>
<evidence type="ECO:0000313" key="3">
    <source>
        <dbReference type="Proteomes" id="UP000039324"/>
    </source>
</evidence>
<keyword evidence="2" id="KW-0496">Mitochondrion</keyword>
<evidence type="ECO:0000313" key="2">
    <source>
        <dbReference type="EMBL" id="SPQ95514.1"/>
    </source>
</evidence>
<dbReference type="AlphaFoldDB" id="A0A0G4J6R1"/>
<keyword evidence="3" id="KW-1185">Reference proteome</keyword>
<dbReference type="EMBL" id="CDSF01000144">
    <property type="protein sequence ID" value="CEP03278.1"/>
    <property type="molecule type" value="Genomic_DNA"/>
</dbReference>
<accession>A0A0G4J6R1</accession>
<proteinExistence type="predicted"/>
<name>A0A0G4J6R1_PLABS</name>
<organism evidence="1 3">
    <name type="scientific">Plasmodiophora brassicae</name>
    <name type="common">Clubroot disease agent</name>
    <dbReference type="NCBI Taxonomy" id="37360"/>
    <lineage>
        <taxon>Eukaryota</taxon>
        <taxon>Sar</taxon>
        <taxon>Rhizaria</taxon>
        <taxon>Endomyxa</taxon>
        <taxon>Phytomyxea</taxon>
        <taxon>Plasmodiophorida</taxon>
        <taxon>Plasmodiophoridae</taxon>
        <taxon>Plasmodiophora</taxon>
    </lineage>
</organism>
<gene>
    <name evidence="1" type="ORF">PBRA_003038</name>
    <name evidence="2" type="ORF">PLBR_LOCUS2729</name>
</gene>
<reference evidence="1 3" key="1">
    <citation type="submission" date="2015-02" db="EMBL/GenBank/DDBJ databases">
        <authorList>
            <person name="Chooi Y.-H."/>
        </authorList>
    </citation>
    <scope>NUCLEOTIDE SEQUENCE [LARGE SCALE GENOMIC DNA]</scope>
    <source>
        <strain evidence="1">E3</strain>
    </source>
</reference>
<reference evidence="2 4" key="2">
    <citation type="submission" date="2018-03" db="EMBL/GenBank/DDBJ databases">
        <authorList>
            <person name="Fogelqvist J."/>
        </authorList>
    </citation>
    <scope>NUCLEOTIDE SEQUENCE [LARGE SCALE GENOMIC DNA]</scope>
</reference>
<dbReference type="EMBL" id="OVEO01000004">
    <property type="protein sequence ID" value="SPQ95514.1"/>
    <property type="molecule type" value="Genomic_DNA"/>
</dbReference>
<sequence length="143" mass="16276">MADADQWILVGQDVDEEVTTATLPSGRGMFSVRNPDVFGPGFVPKLLFLVNDVLWMYPVDKRADLLPQEGDAGVSVVRNTVRQAGESSITVRSTDSGEFTIDFGRSSTRYAWWKEIQLRRAETDRRWIYTAPRATSEHRVKRR</sequence>
<evidence type="ECO:0000313" key="1">
    <source>
        <dbReference type="EMBL" id="CEP03278.1"/>
    </source>
</evidence>
<evidence type="ECO:0000313" key="4">
    <source>
        <dbReference type="Proteomes" id="UP000290189"/>
    </source>
</evidence>
<protein>
    <submittedName>
        <fullName evidence="1">Uncharacterized protein</fullName>
    </submittedName>
</protein>